<evidence type="ECO:0000313" key="1">
    <source>
        <dbReference type="EMBL" id="GCA63971.1"/>
    </source>
</evidence>
<reference evidence="1 2" key="1">
    <citation type="journal article" date="2018" name="PLoS ONE">
        <title>The draft genome of Kipferlia bialata reveals reductive genome evolution in fornicate parasites.</title>
        <authorList>
            <person name="Tanifuji G."/>
            <person name="Takabayashi S."/>
            <person name="Kume K."/>
            <person name="Takagi M."/>
            <person name="Nakayama T."/>
            <person name="Kamikawa R."/>
            <person name="Inagaki Y."/>
            <person name="Hashimoto T."/>
        </authorList>
    </citation>
    <scope>NUCLEOTIDE SEQUENCE [LARGE SCALE GENOMIC DNA]</scope>
    <source>
        <strain evidence="1">NY0173</strain>
    </source>
</reference>
<proteinExistence type="predicted"/>
<dbReference type="EMBL" id="BDIP01005736">
    <property type="protein sequence ID" value="GCA63971.1"/>
    <property type="molecule type" value="Genomic_DNA"/>
</dbReference>
<keyword evidence="2" id="KW-1185">Reference proteome</keyword>
<feature type="non-terminal residue" evidence="1">
    <location>
        <position position="1"/>
    </location>
</feature>
<feature type="non-terminal residue" evidence="1">
    <location>
        <position position="538"/>
    </location>
</feature>
<sequence>LDGAISTTGDLTFTGAKTISGLAATTGTSLTVTAGAANASDNVGGDLILDAGAGDGSGATGTVKLGTNSDTITVGASGSATTVEGSFKLPGATFTTDDTHTLVVDNDSITFSHDATVSSDTAMTISVTGADEDMTIDTNSGSVIVGTASDLVRIGTTLEVQGPITSVDDGADLTITGGAGADAMNGGDLLLNGGSTGTGVVGSVVIGSATTLAVDIQSDVTMTGANTIFGNNNLTLDTAGIVSIGASAAEVNLGNAGFPVTVTTDEFEVVGIATLESGSMALIGDLTLDGSADRKVSVGQAAANGAGNDLTLTGGSALTSGVGGNVYVTGGANAGALSDGTVVIGATSTSAVNVGDATLPSFTADAVAIGLTGTVTAKFDDDNSVTVDDGSIGVISPAISLKDAAAGTQASLSVATATGVVVESTVGVTVTTNQFEVEGPTSLVGDLTLDGDADRTISIGQDSTGDGHNLTISGGAAMTAGDGGNVSITGGALAGAGTTGSVEIGATSTDSVNIGGPSLATFDATTTGDITLSSNGAA</sequence>
<comment type="caution">
    <text evidence="1">The sequence shown here is derived from an EMBL/GenBank/DDBJ whole genome shotgun (WGS) entry which is preliminary data.</text>
</comment>
<protein>
    <submittedName>
        <fullName evidence="1">Uncharacterized protein</fullName>
    </submittedName>
</protein>
<evidence type="ECO:0000313" key="2">
    <source>
        <dbReference type="Proteomes" id="UP000265618"/>
    </source>
</evidence>
<name>A0A391NRB1_9EUKA</name>
<accession>A0A391NRB1</accession>
<dbReference type="AlphaFoldDB" id="A0A391NRB1"/>
<gene>
    <name evidence="1" type="ORF">KIPB_012727</name>
</gene>
<dbReference type="Proteomes" id="UP000265618">
    <property type="component" value="Unassembled WGS sequence"/>
</dbReference>
<organism evidence="1 2">
    <name type="scientific">Kipferlia bialata</name>
    <dbReference type="NCBI Taxonomy" id="797122"/>
    <lineage>
        <taxon>Eukaryota</taxon>
        <taxon>Metamonada</taxon>
        <taxon>Carpediemonas-like organisms</taxon>
        <taxon>Kipferlia</taxon>
    </lineage>
</organism>